<dbReference type="GO" id="GO:0004190">
    <property type="term" value="F:aspartic-type endopeptidase activity"/>
    <property type="evidence" value="ECO:0007669"/>
    <property type="project" value="InterPro"/>
</dbReference>
<evidence type="ECO:0000256" key="2">
    <source>
        <dbReference type="ARBA" id="ARBA00022475"/>
    </source>
</evidence>
<keyword evidence="3 6" id="KW-0812">Transmembrane</keyword>
<dbReference type="InterPro" id="IPR000045">
    <property type="entry name" value="Prepilin_IV_endopep_pep"/>
</dbReference>
<feature type="transmembrane region" description="Helical" evidence="6">
    <location>
        <begin position="156"/>
        <end position="173"/>
    </location>
</feature>
<evidence type="ECO:0000259" key="8">
    <source>
        <dbReference type="Pfam" id="PF06819"/>
    </source>
</evidence>
<feature type="domain" description="Prepilin type IV endopeptidase peptidase" evidence="7">
    <location>
        <begin position="9"/>
        <end position="125"/>
    </location>
</feature>
<comment type="caution">
    <text evidence="9">The sequence shown here is derived from an EMBL/GenBank/DDBJ whole genome shotgun (WGS) entry which is preliminary data.</text>
</comment>
<evidence type="ECO:0000313" key="9">
    <source>
        <dbReference type="EMBL" id="MBT4870790.1"/>
    </source>
</evidence>
<evidence type="ECO:0000256" key="4">
    <source>
        <dbReference type="ARBA" id="ARBA00022989"/>
    </source>
</evidence>
<dbReference type="AlphaFoldDB" id="A0A8T5GG39"/>
<dbReference type="Pfam" id="PF01478">
    <property type="entry name" value="Peptidase_A24"/>
    <property type="match status" value="1"/>
</dbReference>
<protein>
    <recommendedName>
        <fullName evidence="11">Prepilin peptidase</fullName>
    </recommendedName>
</protein>
<keyword evidence="5 6" id="KW-0472">Membrane</keyword>
<sequence length="369" mass="41765">MFIYLAIIVSIIGLIIATYTDLKERIVPNKLNYSLAILGLIIFGAYSITLMDISFFLFAFIGMCWGFLFGWILWKIGIFAGGDVKLFMGLGALNPLTPALLKMGIFDSGPLFSFPITLFIFSLIAFFPYGMIFVLYKLTKHKKFRKEVLADMKEKTIRGIHASFFIAPTYIILSNIIPIESLWGLLVAEFIIILAWGRIGKKKIYVTIITFIGGAYLNPILTIQSLIGILFMIVFVYGIIKLMFSLRPLLSSKILVSKIEEGMIPGKSLMWKGKKVVEVESLSISQILKYVKEQQLDKIFENKTLIISATKARGFNEEEMKEIKKLAKKGLIPNKMSIKESMPFVPTMLIGYLLAIIFGDFLWFLFMGV</sequence>
<keyword evidence="4 6" id="KW-1133">Transmembrane helix</keyword>
<dbReference type="Gene3D" id="1.20.120.1220">
    <property type="match status" value="1"/>
</dbReference>
<feature type="transmembrane region" description="Helical" evidence="6">
    <location>
        <begin position="344"/>
        <end position="366"/>
    </location>
</feature>
<evidence type="ECO:0000259" key="7">
    <source>
        <dbReference type="Pfam" id="PF01478"/>
    </source>
</evidence>
<feature type="domain" description="Peptidase A24A-predicted C-terminal archaea" evidence="8">
    <location>
        <begin position="236"/>
        <end position="338"/>
    </location>
</feature>
<evidence type="ECO:0000256" key="1">
    <source>
        <dbReference type="ARBA" id="ARBA00004651"/>
    </source>
</evidence>
<dbReference type="GO" id="GO:0005886">
    <property type="term" value="C:plasma membrane"/>
    <property type="evidence" value="ECO:0007669"/>
    <property type="project" value="UniProtKB-SubCell"/>
</dbReference>
<name>A0A8T5GG39_9ARCH</name>
<feature type="transmembrane region" description="Helical" evidence="6">
    <location>
        <begin position="112"/>
        <end position="136"/>
    </location>
</feature>
<dbReference type="InterPro" id="IPR009639">
    <property type="entry name" value="Pept_A24A_C_arc"/>
</dbReference>
<dbReference type="Pfam" id="PF06819">
    <property type="entry name" value="Arc_PepC"/>
    <property type="match status" value="1"/>
</dbReference>
<gene>
    <name evidence="9" type="ORF">HON47_04400</name>
</gene>
<evidence type="ECO:0000256" key="3">
    <source>
        <dbReference type="ARBA" id="ARBA00022692"/>
    </source>
</evidence>
<proteinExistence type="predicted"/>
<dbReference type="PANTHER" id="PTHR36506">
    <property type="entry name" value="PREFLAGELLIN PEPTIDASE"/>
    <property type="match status" value="1"/>
</dbReference>
<feature type="transmembrane region" description="Helical" evidence="6">
    <location>
        <begin position="55"/>
        <end position="74"/>
    </location>
</feature>
<dbReference type="Proteomes" id="UP000722459">
    <property type="component" value="Unassembled WGS sequence"/>
</dbReference>
<keyword evidence="2" id="KW-1003">Cell membrane</keyword>
<feature type="transmembrane region" description="Helical" evidence="6">
    <location>
        <begin position="179"/>
        <end position="197"/>
    </location>
</feature>
<evidence type="ECO:0000256" key="6">
    <source>
        <dbReference type="SAM" id="Phobius"/>
    </source>
</evidence>
<comment type="subcellular location">
    <subcellularLocation>
        <location evidence="1">Cell membrane</location>
        <topology evidence="1">Multi-pass membrane protein</topology>
    </subcellularLocation>
</comment>
<feature type="transmembrane region" description="Helical" evidence="6">
    <location>
        <begin position="31"/>
        <end position="49"/>
    </location>
</feature>
<evidence type="ECO:0000313" key="10">
    <source>
        <dbReference type="Proteomes" id="UP000722459"/>
    </source>
</evidence>
<dbReference type="PANTHER" id="PTHR36506:SF1">
    <property type="entry name" value="PREFLAGELLIN PEPTIDASE"/>
    <property type="match status" value="1"/>
</dbReference>
<feature type="transmembrane region" description="Helical" evidence="6">
    <location>
        <begin position="6"/>
        <end position="22"/>
    </location>
</feature>
<dbReference type="EMBL" id="JABJNZ010000057">
    <property type="protein sequence ID" value="MBT4870790.1"/>
    <property type="molecule type" value="Genomic_DNA"/>
</dbReference>
<organism evidence="9 10">
    <name type="scientific">Candidatus Iainarchaeum sp</name>
    <dbReference type="NCBI Taxonomy" id="3101447"/>
    <lineage>
        <taxon>Archaea</taxon>
        <taxon>Candidatus Iainarchaeota</taxon>
        <taxon>Candidatus Iainarchaeia</taxon>
        <taxon>Candidatus Iainarchaeales</taxon>
        <taxon>Candidatus Iainarchaeaceae</taxon>
        <taxon>Candidatus Iainarchaeum</taxon>
    </lineage>
</organism>
<evidence type="ECO:0008006" key="11">
    <source>
        <dbReference type="Google" id="ProtNLM"/>
    </source>
</evidence>
<reference evidence="9" key="1">
    <citation type="journal article" date="2021" name="ISME J.">
        <title>Mercury methylation by metabolically versatile and cosmopolitan marine bacteria.</title>
        <authorList>
            <person name="Lin H."/>
            <person name="Ascher D.B."/>
            <person name="Myung Y."/>
            <person name="Lamborg C.H."/>
            <person name="Hallam S.J."/>
            <person name="Gionfriddo C.M."/>
            <person name="Holt K.E."/>
            <person name="Moreau J.W."/>
        </authorList>
    </citation>
    <scope>NUCLEOTIDE SEQUENCE</scope>
    <source>
        <strain evidence="9">SI075_bin30</strain>
    </source>
</reference>
<feature type="transmembrane region" description="Helical" evidence="6">
    <location>
        <begin position="227"/>
        <end position="244"/>
    </location>
</feature>
<accession>A0A8T5GG39</accession>
<evidence type="ECO:0000256" key="5">
    <source>
        <dbReference type="ARBA" id="ARBA00023136"/>
    </source>
</evidence>
<dbReference type="InterPro" id="IPR052218">
    <property type="entry name" value="Preflagellin_Peptidase"/>
</dbReference>